<dbReference type="STRING" id="1048983.EL17_17995"/>
<dbReference type="Proteomes" id="UP000027821">
    <property type="component" value="Unassembled WGS sequence"/>
</dbReference>
<name>A0A074KRR9_9BACT</name>
<dbReference type="RefSeq" id="WP_035077311.1">
    <property type="nucleotide sequence ID" value="NZ_JMIH01000024.1"/>
</dbReference>
<accession>A0A074KRR9</accession>
<protein>
    <recommendedName>
        <fullName evidence="3">DUF4625 domain-containing protein</fullName>
    </recommendedName>
</protein>
<keyword evidence="2" id="KW-1185">Reference proteome</keyword>
<gene>
    <name evidence="1" type="ORF">EL17_17995</name>
</gene>
<comment type="caution">
    <text evidence="1">The sequence shown here is derived from an EMBL/GenBank/DDBJ whole genome shotgun (WGS) entry which is preliminary data.</text>
</comment>
<evidence type="ECO:0000313" key="1">
    <source>
        <dbReference type="EMBL" id="KEO72631.1"/>
    </source>
</evidence>
<proteinExistence type="predicted"/>
<organism evidence="1 2">
    <name type="scientific">Anditalea andensis</name>
    <dbReference type="NCBI Taxonomy" id="1048983"/>
    <lineage>
        <taxon>Bacteria</taxon>
        <taxon>Pseudomonadati</taxon>
        <taxon>Bacteroidota</taxon>
        <taxon>Cytophagia</taxon>
        <taxon>Cytophagales</taxon>
        <taxon>Cytophagaceae</taxon>
        <taxon>Anditalea</taxon>
    </lineage>
</organism>
<sequence>MKKYLTLSALAAITLFSCNNDDDSIRDMEAPVIAAAEGRDEIRPRHGEIMRATSDHMHVRFSVKDPSGIQEVRIDVHSVSDGHTHGRLSNDFVPLTLLKIIPLDGVTFYNQDDHETDIYWVGENSPVQGNILAGPYDFIIDAVDIHSNVTTHAEGNNYSTTIYIERPYGPEMTVTNLQGDELEGTAGQPLVVQGSVNKGNDPLSSDIRFLWVRLAEEEHDGHGHAHGEDVYERMWGTSQWRQHSNGNFYSGSPIPAGTAIDFSQAFTGDNAIVLPAGEEHYELIIWAEDVNGNVTRRTYEVHAH</sequence>
<evidence type="ECO:0000313" key="2">
    <source>
        <dbReference type="Proteomes" id="UP000027821"/>
    </source>
</evidence>
<dbReference type="OrthoDB" id="670730at2"/>
<dbReference type="EMBL" id="JMIH01000024">
    <property type="protein sequence ID" value="KEO72631.1"/>
    <property type="molecule type" value="Genomic_DNA"/>
</dbReference>
<dbReference type="AlphaFoldDB" id="A0A074KRR9"/>
<dbReference type="Pfam" id="PF15418">
    <property type="entry name" value="DUF4625"/>
    <property type="match status" value="1"/>
</dbReference>
<reference evidence="1 2" key="1">
    <citation type="submission" date="2014-04" db="EMBL/GenBank/DDBJ databases">
        <title>Characterization and application of a salt tolerant electro-active bacterium.</title>
        <authorList>
            <person name="Yang L."/>
            <person name="Wei S."/>
            <person name="Tay Q.X.M."/>
        </authorList>
    </citation>
    <scope>NUCLEOTIDE SEQUENCE [LARGE SCALE GENOMIC DNA]</scope>
    <source>
        <strain evidence="1 2">LY1</strain>
    </source>
</reference>
<dbReference type="PROSITE" id="PS51257">
    <property type="entry name" value="PROKAR_LIPOPROTEIN"/>
    <property type="match status" value="1"/>
</dbReference>
<evidence type="ECO:0008006" key="3">
    <source>
        <dbReference type="Google" id="ProtNLM"/>
    </source>
</evidence>
<dbReference type="eggNOG" id="ENOG50324QP">
    <property type="taxonomic scope" value="Bacteria"/>
</dbReference>
<dbReference type="InterPro" id="IPR027829">
    <property type="entry name" value="DUF4625"/>
</dbReference>